<name>A0A839QPQ0_9MICO</name>
<evidence type="ECO:0000256" key="9">
    <source>
        <dbReference type="ARBA" id="ARBA00022516"/>
    </source>
</evidence>
<evidence type="ECO:0000256" key="12">
    <source>
        <dbReference type="ARBA" id="ARBA00022695"/>
    </source>
</evidence>
<evidence type="ECO:0000313" key="20">
    <source>
        <dbReference type="EMBL" id="MBB3021775.1"/>
    </source>
</evidence>
<comment type="catalytic activity">
    <reaction evidence="1 18">
        <text>a 1,2-diacyl-sn-glycero-3-phosphate + CTP + H(+) = a CDP-1,2-diacyl-sn-glycerol + diphosphate</text>
        <dbReference type="Rhea" id="RHEA:16229"/>
        <dbReference type="ChEBI" id="CHEBI:15378"/>
        <dbReference type="ChEBI" id="CHEBI:33019"/>
        <dbReference type="ChEBI" id="CHEBI:37563"/>
        <dbReference type="ChEBI" id="CHEBI:58332"/>
        <dbReference type="ChEBI" id="CHEBI:58608"/>
        <dbReference type="EC" id="2.7.7.41"/>
    </reaction>
</comment>
<evidence type="ECO:0000256" key="16">
    <source>
        <dbReference type="ARBA" id="ARBA00023209"/>
    </source>
</evidence>
<evidence type="ECO:0000256" key="7">
    <source>
        <dbReference type="ARBA" id="ARBA00019373"/>
    </source>
</evidence>
<dbReference type="PROSITE" id="PS01315">
    <property type="entry name" value="CDS"/>
    <property type="match status" value="1"/>
</dbReference>
<organism evidence="20 21">
    <name type="scientific">Helcobacillus massiliensis</name>
    <dbReference type="NCBI Taxonomy" id="521392"/>
    <lineage>
        <taxon>Bacteria</taxon>
        <taxon>Bacillati</taxon>
        <taxon>Actinomycetota</taxon>
        <taxon>Actinomycetes</taxon>
        <taxon>Micrococcales</taxon>
        <taxon>Dermabacteraceae</taxon>
        <taxon>Helcobacillus</taxon>
    </lineage>
</organism>
<comment type="similarity">
    <text evidence="5 18">Belongs to the CDS family.</text>
</comment>
<feature type="transmembrane region" description="Helical" evidence="19">
    <location>
        <begin position="52"/>
        <end position="69"/>
    </location>
</feature>
<feature type="transmembrane region" description="Helical" evidence="19">
    <location>
        <begin position="129"/>
        <end position="148"/>
    </location>
</feature>
<protein>
    <recommendedName>
        <fullName evidence="7 18">Phosphatidate cytidylyltransferase</fullName>
        <ecNumber evidence="6 18">2.7.7.41</ecNumber>
    </recommendedName>
</protein>
<keyword evidence="10 18" id="KW-0808">Transferase</keyword>
<gene>
    <name evidence="20" type="ORF">FHX50_000023</name>
</gene>
<dbReference type="InterPro" id="IPR000374">
    <property type="entry name" value="PC_trans"/>
</dbReference>
<evidence type="ECO:0000256" key="2">
    <source>
        <dbReference type="ARBA" id="ARBA00004651"/>
    </source>
</evidence>
<dbReference type="GO" id="GO:0005886">
    <property type="term" value="C:plasma membrane"/>
    <property type="evidence" value="ECO:0007669"/>
    <property type="project" value="UniProtKB-SubCell"/>
</dbReference>
<evidence type="ECO:0000256" key="6">
    <source>
        <dbReference type="ARBA" id="ARBA00012487"/>
    </source>
</evidence>
<comment type="caution">
    <text evidence="20">The sequence shown here is derived from an EMBL/GenBank/DDBJ whole genome shotgun (WGS) entry which is preliminary data.</text>
</comment>
<keyword evidence="21" id="KW-1185">Reference proteome</keyword>
<accession>A0A839QPQ0</accession>
<evidence type="ECO:0000256" key="3">
    <source>
        <dbReference type="ARBA" id="ARBA00005119"/>
    </source>
</evidence>
<keyword evidence="8" id="KW-1003">Cell membrane</keyword>
<feature type="transmembrane region" description="Helical" evidence="19">
    <location>
        <begin position="101"/>
        <end position="117"/>
    </location>
</feature>
<feature type="transmembrane region" description="Helical" evidence="19">
    <location>
        <begin position="76"/>
        <end position="95"/>
    </location>
</feature>
<evidence type="ECO:0000256" key="10">
    <source>
        <dbReference type="ARBA" id="ARBA00022679"/>
    </source>
</evidence>
<sequence>MTTAPAAPAAPAPSARRKRSAGRNLPAAIGVGVVLCAILLGVFYLVPALLPALVAIAAVLATLEVSHALGSANLRVPAAPLLVAAVGIVVCTTVYGADGMLISTAAGAVVLILWRAVEATGLMAIRDVVAGIFTLIWVPFLGSFTLLLAQQPSASHKLMLALLIPIASDTGGYIAGVLFGRHPMAPTISPKKTWEGMAGSLLFGVAGGTAVGALLLPEELGALFGGVFGALIVVISTIGDLTESLLKRDLGIKDMGDLLPGHGGIMDRLDSILLAVPTLFILLWILEAVNG</sequence>
<dbReference type="PANTHER" id="PTHR46382">
    <property type="entry name" value="PHOSPHATIDATE CYTIDYLYLTRANSFERASE"/>
    <property type="match status" value="1"/>
</dbReference>
<evidence type="ECO:0000256" key="8">
    <source>
        <dbReference type="ARBA" id="ARBA00022475"/>
    </source>
</evidence>
<evidence type="ECO:0000256" key="15">
    <source>
        <dbReference type="ARBA" id="ARBA00023136"/>
    </source>
</evidence>
<evidence type="ECO:0000256" key="17">
    <source>
        <dbReference type="ARBA" id="ARBA00023264"/>
    </source>
</evidence>
<feature type="transmembrane region" description="Helical" evidence="19">
    <location>
        <begin position="25"/>
        <end position="46"/>
    </location>
</feature>
<dbReference type="EC" id="2.7.7.41" evidence="6 18"/>
<dbReference type="Pfam" id="PF01148">
    <property type="entry name" value="CTP_transf_1"/>
    <property type="match status" value="1"/>
</dbReference>
<evidence type="ECO:0000256" key="11">
    <source>
        <dbReference type="ARBA" id="ARBA00022692"/>
    </source>
</evidence>
<feature type="transmembrane region" description="Helical" evidence="19">
    <location>
        <begin position="160"/>
        <end position="179"/>
    </location>
</feature>
<proteinExistence type="inferred from homology"/>
<evidence type="ECO:0000256" key="5">
    <source>
        <dbReference type="ARBA" id="ARBA00010185"/>
    </source>
</evidence>
<feature type="transmembrane region" description="Helical" evidence="19">
    <location>
        <begin position="199"/>
        <end position="216"/>
    </location>
</feature>
<dbReference type="AlphaFoldDB" id="A0A839QPQ0"/>
<comment type="pathway">
    <text evidence="4">Lipid metabolism.</text>
</comment>
<dbReference type="GO" id="GO:0004605">
    <property type="term" value="F:phosphatidate cytidylyltransferase activity"/>
    <property type="evidence" value="ECO:0007669"/>
    <property type="project" value="UniProtKB-EC"/>
</dbReference>
<dbReference type="GO" id="GO:0016024">
    <property type="term" value="P:CDP-diacylglycerol biosynthetic process"/>
    <property type="evidence" value="ECO:0007669"/>
    <property type="project" value="UniProtKB-UniPathway"/>
</dbReference>
<keyword evidence="9" id="KW-0444">Lipid biosynthesis</keyword>
<dbReference type="Proteomes" id="UP000568050">
    <property type="component" value="Unassembled WGS sequence"/>
</dbReference>
<comment type="pathway">
    <text evidence="3 18">Phospholipid metabolism; CDP-diacylglycerol biosynthesis; CDP-diacylglycerol from sn-glycerol 3-phosphate: step 3/3.</text>
</comment>
<reference evidence="20 21" key="1">
    <citation type="submission" date="2020-08" db="EMBL/GenBank/DDBJ databases">
        <title>Sequencing the genomes of 1000 actinobacteria strains.</title>
        <authorList>
            <person name="Klenk H.-P."/>
        </authorList>
    </citation>
    <scope>NUCLEOTIDE SEQUENCE [LARGE SCALE GENOMIC DNA]</scope>
    <source>
        <strain evidence="20 21">DSM 23040</strain>
    </source>
</reference>
<keyword evidence="11 18" id="KW-0812">Transmembrane</keyword>
<evidence type="ECO:0000256" key="4">
    <source>
        <dbReference type="ARBA" id="ARBA00005189"/>
    </source>
</evidence>
<dbReference type="RefSeq" id="WP_183373458.1">
    <property type="nucleotide sequence ID" value="NZ_CBCSFZ010000028.1"/>
</dbReference>
<comment type="subcellular location">
    <subcellularLocation>
        <location evidence="2">Cell membrane</location>
        <topology evidence="2">Multi-pass membrane protein</topology>
    </subcellularLocation>
</comment>
<keyword evidence="12 18" id="KW-0548">Nucleotidyltransferase</keyword>
<evidence type="ECO:0000256" key="13">
    <source>
        <dbReference type="ARBA" id="ARBA00022989"/>
    </source>
</evidence>
<keyword evidence="13 19" id="KW-1133">Transmembrane helix</keyword>
<evidence type="ECO:0000256" key="18">
    <source>
        <dbReference type="RuleBase" id="RU003938"/>
    </source>
</evidence>
<keyword evidence="14" id="KW-0443">Lipid metabolism</keyword>
<dbReference type="UniPathway" id="UPA00557">
    <property type="reaction ID" value="UER00614"/>
</dbReference>
<evidence type="ECO:0000256" key="14">
    <source>
        <dbReference type="ARBA" id="ARBA00023098"/>
    </source>
</evidence>
<keyword evidence="16" id="KW-0594">Phospholipid biosynthesis</keyword>
<feature type="transmembrane region" description="Helical" evidence="19">
    <location>
        <begin position="267"/>
        <end position="286"/>
    </location>
</feature>
<dbReference type="EMBL" id="JACHWP010000001">
    <property type="protein sequence ID" value="MBB3021775.1"/>
    <property type="molecule type" value="Genomic_DNA"/>
</dbReference>
<dbReference type="PANTHER" id="PTHR46382:SF1">
    <property type="entry name" value="PHOSPHATIDATE CYTIDYLYLTRANSFERASE"/>
    <property type="match status" value="1"/>
</dbReference>
<evidence type="ECO:0000313" key="21">
    <source>
        <dbReference type="Proteomes" id="UP000568050"/>
    </source>
</evidence>
<keyword evidence="15 19" id="KW-0472">Membrane</keyword>
<evidence type="ECO:0000256" key="19">
    <source>
        <dbReference type="SAM" id="Phobius"/>
    </source>
</evidence>
<feature type="transmembrane region" description="Helical" evidence="19">
    <location>
        <begin position="222"/>
        <end position="246"/>
    </location>
</feature>
<keyword evidence="17" id="KW-1208">Phospholipid metabolism</keyword>
<evidence type="ECO:0000256" key="1">
    <source>
        <dbReference type="ARBA" id="ARBA00001698"/>
    </source>
</evidence>